<reference evidence="1" key="1">
    <citation type="submission" date="2014-09" db="EMBL/GenBank/DDBJ databases">
        <authorList>
            <person name="Magalhaes I.L.F."/>
            <person name="Oliveira U."/>
            <person name="Santos F.R."/>
            <person name="Vidigal T.H.D.A."/>
            <person name="Brescovit A.D."/>
            <person name="Santos A.J."/>
        </authorList>
    </citation>
    <scope>NUCLEOTIDE SEQUENCE</scope>
    <source>
        <tissue evidence="1">Shoot tissue taken approximately 20 cm above the soil surface</tissue>
    </source>
</reference>
<dbReference type="EMBL" id="GBRH01257384">
    <property type="protein sequence ID" value="JAD40511.1"/>
    <property type="molecule type" value="Transcribed_RNA"/>
</dbReference>
<protein>
    <submittedName>
        <fullName evidence="1">Uncharacterized protein</fullName>
    </submittedName>
</protein>
<reference evidence="1" key="2">
    <citation type="journal article" date="2015" name="Data Brief">
        <title>Shoot transcriptome of the giant reed, Arundo donax.</title>
        <authorList>
            <person name="Barrero R.A."/>
            <person name="Guerrero F.D."/>
            <person name="Moolhuijzen P."/>
            <person name="Goolsby J.A."/>
            <person name="Tidwell J."/>
            <person name="Bellgard S.E."/>
            <person name="Bellgard M.I."/>
        </authorList>
    </citation>
    <scope>NUCLEOTIDE SEQUENCE</scope>
    <source>
        <tissue evidence="1">Shoot tissue taken approximately 20 cm above the soil surface</tissue>
    </source>
</reference>
<evidence type="ECO:0000313" key="1">
    <source>
        <dbReference type="EMBL" id="JAD40511.1"/>
    </source>
</evidence>
<dbReference type="AlphaFoldDB" id="A0A0A8ZNY7"/>
<accession>A0A0A8ZNY7</accession>
<name>A0A0A8ZNY7_ARUDO</name>
<proteinExistence type="predicted"/>
<sequence length="20" mass="2133">MAYAICTDPPPISTTPIVLE</sequence>
<organism evidence="1">
    <name type="scientific">Arundo donax</name>
    <name type="common">Giant reed</name>
    <name type="synonym">Donax arundinaceus</name>
    <dbReference type="NCBI Taxonomy" id="35708"/>
    <lineage>
        <taxon>Eukaryota</taxon>
        <taxon>Viridiplantae</taxon>
        <taxon>Streptophyta</taxon>
        <taxon>Embryophyta</taxon>
        <taxon>Tracheophyta</taxon>
        <taxon>Spermatophyta</taxon>
        <taxon>Magnoliopsida</taxon>
        <taxon>Liliopsida</taxon>
        <taxon>Poales</taxon>
        <taxon>Poaceae</taxon>
        <taxon>PACMAD clade</taxon>
        <taxon>Arundinoideae</taxon>
        <taxon>Arundineae</taxon>
        <taxon>Arundo</taxon>
    </lineage>
</organism>